<gene>
    <name evidence="2" type="ORF">GO495_28465</name>
</gene>
<evidence type="ECO:0000313" key="2">
    <source>
        <dbReference type="EMBL" id="MVT44562.1"/>
    </source>
</evidence>
<dbReference type="Pfam" id="PF06439">
    <property type="entry name" value="3keto-disac_hyd"/>
    <property type="match status" value="1"/>
</dbReference>
<comment type="caution">
    <text evidence="2">The sequence shown here is derived from an EMBL/GenBank/DDBJ whole genome shotgun (WGS) entry which is preliminary data.</text>
</comment>
<organism evidence="2 3">
    <name type="scientific">Chitinophaga oryziterrae</name>
    <dbReference type="NCBI Taxonomy" id="1031224"/>
    <lineage>
        <taxon>Bacteria</taxon>
        <taxon>Pseudomonadati</taxon>
        <taxon>Bacteroidota</taxon>
        <taxon>Chitinophagia</taxon>
        <taxon>Chitinophagales</taxon>
        <taxon>Chitinophagaceae</taxon>
        <taxon>Chitinophaga</taxon>
    </lineage>
</organism>
<reference evidence="2 3" key="1">
    <citation type="submission" date="2019-12" db="EMBL/GenBank/DDBJ databases">
        <title>The draft genomic sequence of strain Chitinophaga oryziterrae JCM 16595.</title>
        <authorList>
            <person name="Zhang X."/>
        </authorList>
    </citation>
    <scope>NUCLEOTIDE SEQUENCE [LARGE SCALE GENOMIC DNA]</scope>
    <source>
        <strain evidence="2 3">JCM 16595</strain>
    </source>
</reference>
<dbReference type="GO" id="GO:0016787">
    <property type="term" value="F:hydrolase activity"/>
    <property type="evidence" value="ECO:0007669"/>
    <property type="project" value="InterPro"/>
</dbReference>
<keyword evidence="3" id="KW-1185">Reference proteome</keyword>
<dbReference type="AlphaFoldDB" id="A0A6N8JK58"/>
<dbReference type="EMBL" id="WRXO01000011">
    <property type="protein sequence ID" value="MVT44562.1"/>
    <property type="molecule type" value="Genomic_DNA"/>
</dbReference>
<dbReference type="Gene3D" id="2.60.120.560">
    <property type="entry name" value="Exo-inulinase, domain 1"/>
    <property type="match status" value="1"/>
</dbReference>
<protein>
    <recommendedName>
        <fullName evidence="1">3-keto-alpha-glucoside-1,2-lyase/3-keto-2-hydroxy-glucal hydratase domain-containing protein</fullName>
    </recommendedName>
</protein>
<sequence>MWEIISNEGKLDLKLNGADIITTTLWDNKWKQLIASSKFRNMPGFGTVSAGHIGLQDHGEEVWSQPRSIMTKVII</sequence>
<feature type="domain" description="3-keto-alpha-glucoside-1,2-lyase/3-keto-2-hydroxy-glucal hydratase" evidence="1">
    <location>
        <begin position="3"/>
        <end position="63"/>
    </location>
</feature>
<dbReference type="InterPro" id="IPR010496">
    <property type="entry name" value="AL/BT2_dom"/>
</dbReference>
<dbReference type="Proteomes" id="UP000468388">
    <property type="component" value="Unassembled WGS sequence"/>
</dbReference>
<proteinExistence type="predicted"/>
<accession>A0A6N8JK58</accession>
<dbReference type="RefSeq" id="WP_157303350.1">
    <property type="nucleotide sequence ID" value="NZ_BAAAZB010000036.1"/>
</dbReference>
<evidence type="ECO:0000313" key="3">
    <source>
        <dbReference type="Proteomes" id="UP000468388"/>
    </source>
</evidence>
<evidence type="ECO:0000259" key="1">
    <source>
        <dbReference type="Pfam" id="PF06439"/>
    </source>
</evidence>
<name>A0A6N8JK58_9BACT</name>